<keyword evidence="3" id="KW-1185">Reference proteome</keyword>
<sequence length="1166" mass="127252">MRPTEPAHEPVNDVIISAAELLARVDPLPYPLRMRELALHARRLAGTSYLRVLLDDLCAEGEYGTRTALHMAMAGREIGFIEDVLAGPDMDLRRAALRGVRTLPVPDEAAAAALDDAPLDLRLALYRTLLHGRREALAEALLPDVHARWGDHEAAVLLPACGARTVTRWLPGLAHAVTSWTALGKRHPGAVLEVAHQELSTGTPAWEWWRRCGAGVELAALAEPSRMLALLEEHELRHQAARLSPPVLNALFRTDSARIARMISHDTSWGWTGAALWLVRRMRARPESEILTLAPDSYRLDAFLRSLPPGRRGPVFDAIVRRRGGSTGLWAMHLLGVLPPERAALEARRMLQWHASVWHSARSRLDDPELPLKLTSYLPYEEASEALRRAAFTGDPRRRGLARTLLLECAARTGDRALFAALLADLARRTANEQDPLRHALLIALYGIAPRLLDDTCAEPLETLATHAAAARDSSAATQAALRRLAGRVLRHHDPGTSPALAAWALGVYEKLVVRHGAAGLGSPDPEPRTPPTRPGRGRRRQVRPQKERHRLDLVLRRGQEHDLFAVLRPCLRSARDRGEFGVAVALARVLGRRSWALGELQDDLRAAVRGAPEPIAREAAELWLAFPAGREERVLDLLREEPSAVVLPTVWRMVAERRTDLIHSLDMVLESRFATSPWVPPVRTGMAGRWTPAQRGLLRTWLTSIADDDRTPAAARVTAIQAMGRIGGSLDRLVALADHEDTVPAEAALESMAGADDPSRALSVLLGHARERSSPVIVASLARCCRMVPPSLLGPALERALTDSGGKVSLRKQVVRQLERNRPPGALDLLLRTWEDPGLHRDVRVAVAGALRRMPEDPRALDALGAAADRYAGELMLRTLFQARPVEFAPAARVAYADLIRRLLAAADSPGVRFRGAKAFAAWATWYQGGYQEIVTATGDPEAADGETATLVFLALLRTGTIRSETLDVLSRLAAAVPLEGRTTSMATPARDRVTKIAQHLAGMHSGESAIEPWQRGLSHDAVDVLAAEPLLLPEAVLIVKTALPAPVGTHAAVDPSALADGLCDLAEMLRDRPVLAAATAKELSSQRRYEKPVEPRTLLSSVRRLVDQGHLAANLLAVALTRVGGAHTDWAAEWRELLGELRASPDIEIRQEAWDVAVPETAIG</sequence>
<gene>
    <name evidence="2" type="ORF">Pmi06nite_47410</name>
</gene>
<comment type="caution">
    <text evidence="2">The sequence shown here is derived from an EMBL/GenBank/DDBJ whole genome shotgun (WGS) entry which is preliminary data.</text>
</comment>
<organism evidence="2 3">
    <name type="scientific">Planotetraspora mira</name>
    <dbReference type="NCBI Taxonomy" id="58121"/>
    <lineage>
        <taxon>Bacteria</taxon>
        <taxon>Bacillati</taxon>
        <taxon>Actinomycetota</taxon>
        <taxon>Actinomycetes</taxon>
        <taxon>Streptosporangiales</taxon>
        <taxon>Streptosporangiaceae</taxon>
        <taxon>Planotetraspora</taxon>
    </lineage>
</organism>
<dbReference type="Proteomes" id="UP000650628">
    <property type="component" value="Unassembled WGS sequence"/>
</dbReference>
<dbReference type="EMBL" id="BOOO01000024">
    <property type="protein sequence ID" value="GII31299.1"/>
    <property type="molecule type" value="Genomic_DNA"/>
</dbReference>
<feature type="region of interest" description="Disordered" evidence="1">
    <location>
        <begin position="519"/>
        <end position="548"/>
    </location>
</feature>
<evidence type="ECO:0000313" key="2">
    <source>
        <dbReference type="EMBL" id="GII31299.1"/>
    </source>
</evidence>
<dbReference type="AlphaFoldDB" id="A0A8J3TSE6"/>
<protein>
    <recommendedName>
        <fullName evidence="4">HEAT repeat domain-containing protein</fullName>
    </recommendedName>
</protein>
<evidence type="ECO:0000313" key="3">
    <source>
        <dbReference type="Proteomes" id="UP000650628"/>
    </source>
</evidence>
<dbReference type="SUPFAM" id="SSF48371">
    <property type="entry name" value="ARM repeat"/>
    <property type="match status" value="1"/>
</dbReference>
<evidence type="ECO:0000256" key="1">
    <source>
        <dbReference type="SAM" id="MobiDB-lite"/>
    </source>
</evidence>
<accession>A0A8J3TSE6</accession>
<evidence type="ECO:0008006" key="4">
    <source>
        <dbReference type="Google" id="ProtNLM"/>
    </source>
</evidence>
<feature type="compositionally biased region" description="Basic residues" evidence="1">
    <location>
        <begin position="536"/>
        <end position="548"/>
    </location>
</feature>
<name>A0A8J3TSE6_9ACTN</name>
<reference evidence="2 3" key="1">
    <citation type="submission" date="2021-01" db="EMBL/GenBank/DDBJ databases">
        <title>Whole genome shotgun sequence of Planotetraspora mira NBRC 15435.</title>
        <authorList>
            <person name="Komaki H."/>
            <person name="Tamura T."/>
        </authorList>
    </citation>
    <scope>NUCLEOTIDE SEQUENCE [LARGE SCALE GENOMIC DNA]</scope>
    <source>
        <strain evidence="2 3">NBRC 15435</strain>
    </source>
</reference>
<proteinExistence type="predicted"/>
<dbReference type="InterPro" id="IPR016024">
    <property type="entry name" value="ARM-type_fold"/>
</dbReference>